<evidence type="ECO:0000313" key="6">
    <source>
        <dbReference type="Proteomes" id="UP000829476"/>
    </source>
</evidence>
<evidence type="ECO:0000256" key="3">
    <source>
        <dbReference type="RuleBase" id="RU000507"/>
    </source>
</evidence>
<dbReference type="Proteomes" id="UP000829476">
    <property type="component" value="Chromosome"/>
</dbReference>
<dbReference type="SMART" id="SM00450">
    <property type="entry name" value="RHOD"/>
    <property type="match status" value="2"/>
</dbReference>
<evidence type="ECO:0000256" key="1">
    <source>
        <dbReference type="ARBA" id="ARBA00022679"/>
    </source>
</evidence>
<organism evidence="5 6">
    <name type="scientific">Zhouia spongiae</name>
    <dbReference type="NCBI Taxonomy" id="2202721"/>
    <lineage>
        <taxon>Bacteria</taxon>
        <taxon>Pseudomonadati</taxon>
        <taxon>Bacteroidota</taxon>
        <taxon>Flavobacteriia</taxon>
        <taxon>Flavobacteriales</taxon>
        <taxon>Flavobacteriaceae</taxon>
        <taxon>Zhouia</taxon>
    </lineage>
</organism>
<dbReference type="InterPro" id="IPR036873">
    <property type="entry name" value="Rhodanese-like_dom_sf"/>
</dbReference>
<keyword evidence="6" id="KW-1185">Reference proteome</keyword>
<evidence type="ECO:0000256" key="2">
    <source>
        <dbReference type="ARBA" id="ARBA00022737"/>
    </source>
</evidence>
<dbReference type="PROSITE" id="PS50206">
    <property type="entry name" value="RHODANESE_3"/>
    <property type="match status" value="2"/>
</dbReference>
<dbReference type="InterPro" id="IPR045078">
    <property type="entry name" value="TST/MPST-like"/>
</dbReference>
<dbReference type="PANTHER" id="PTHR11364:SF27">
    <property type="entry name" value="SULFURTRANSFERASE"/>
    <property type="match status" value="1"/>
</dbReference>
<keyword evidence="2" id="KW-0677">Repeat</keyword>
<dbReference type="InterPro" id="IPR001307">
    <property type="entry name" value="Thiosulphate_STrfase_CS"/>
</dbReference>
<dbReference type="Pfam" id="PF00581">
    <property type="entry name" value="Rhodanese"/>
    <property type="match status" value="2"/>
</dbReference>
<gene>
    <name evidence="5" type="ORF">MQE36_14320</name>
</gene>
<dbReference type="PROSITE" id="PS00683">
    <property type="entry name" value="RHODANESE_2"/>
    <property type="match status" value="1"/>
</dbReference>
<accession>A0ABY3YM68</accession>
<dbReference type="PANTHER" id="PTHR11364">
    <property type="entry name" value="THIOSULFATE SULFERTANSFERASE"/>
    <property type="match status" value="1"/>
</dbReference>
<proteinExistence type="predicted"/>
<dbReference type="CDD" id="cd01448">
    <property type="entry name" value="TST_Repeat_1"/>
    <property type="match status" value="1"/>
</dbReference>
<reference evidence="5 6" key="1">
    <citation type="journal article" date="2018" name="Int. J. Syst. Evol. Microbiol.">
        <title>Zhouia spongiae sp. nov., isolated from a marine sponge.</title>
        <authorList>
            <person name="Zhuang L."/>
            <person name="Lin B."/>
            <person name="Qin F."/>
            <person name="Luo L."/>
        </authorList>
    </citation>
    <scope>NUCLEOTIDE SEQUENCE [LARGE SCALE GENOMIC DNA]</scope>
    <source>
        <strain evidence="5 6">HN-Y44</strain>
    </source>
</reference>
<dbReference type="CDD" id="cd01449">
    <property type="entry name" value="TST_Repeat_2"/>
    <property type="match status" value="1"/>
</dbReference>
<protein>
    <recommendedName>
        <fullName evidence="3">Sulfurtransferase</fullName>
    </recommendedName>
</protein>
<keyword evidence="1 3" id="KW-0808">Transferase</keyword>
<feature type="domain" description="Rhodanese" evidence="4">
    <location>
        <begin position="16"/>
        <end position="132"/>
    </location>
</feature>
<dbReference type="RefSeq" id="WP_242936660.1">
    <property type="nucleotide sequence ID" value="NZ_CP094326.1"/>
</dbReference>
<evidence type="ECO:0000259" key="4">
    <source>
        <dbReference type="PROSITE" id="PS50206"/>
    </source>
</evidence>
<dbReference type="EMBL" id="CP094326">
    <property type="protein sequence ID" value="UNY98253.1"/>
    <property type="molecule type" value="Genomic_DNA"/>
</dbReference>
<dbReference type="Gene3D" id="3.40.250.10">
    <property type="entry name" value="Rhodanese-like domain"/>
    <property type="match status" value="2"/>
</dbReference>
<dbReference type="SUPFAM" id="SSF52821">
    <property type="entry name" value="Rhodanese/Cell cycle control phosphatase"/>
    <property type="match status" value="2"/>
</dbReference>
<evidence type="ECO:0000313" key="5">
    <source>
        <dbReference type="EMBL" id="UNY98253.1"/>
    </source>
</evidence>
<sequence length="277" mass="30940">MQTTIVSAEWLHDHINDPDLIILDASQNANVSGLVPPYEGKYIPNARFFDLKNVFSDQKSLLPNTVPSPEAFEEGARSLGISNTSKVVVYDNLGIYFSPRVRFLFKVMGHHHVAVLNGGLPAWIESGYETALNLVPHISEEGDFRASFNKEILMNAEEIYKNISSQDHIVIDVRSAERFSGEIPEPRKGIRSGHIPKSYNLPFKKLLKEGKYKSKEALKDEFTKAGINDDTPYVFSCGSGLTACIAMLASELVNDNPVKVYDGSWTEWGQSEYPVEK</sequence>
<dbReference type="InterPro" id="IPR001763">
    <property type="entry name" value="Rhodanese-like_dom"/>
</dbReference>
<name>A0ABY3YM68_9FLAO</name>
<feature type="domain" description="Rhodanese" evidence="4">
    <location>
        <begin position="164"/>
        <end position="277"/>
    </location>
</feature>